<evidence type="ECO:0000259" key="6">
    <source>
        <dbReference type="SMART" id="SM00644"/>
    </source>
</evidence>
<keyword evidence="8" id="KW-1185">Reference proteome</keyword>
<keyword evidence="5" id="KW-0961">Cell wall biogenesis/degradation</keyword>
<comment type="similarity">
    <text evidence="2">Belongs to the N-acetylmuramoyl-L-alanine amidase 2 family.</text>
</comment>
<accession>A0A1R0F9L6</accession>
<dbReference type="EC" id="3.5.1.28" evidence="3"/>
<reference evidence="7 8" key="1">
    <citation type="submission" date="2016-12" db="EMBL/GenBank/DDBJ databases">
        <title>Comparative genomics of Bartonella apis.</title>
        <authorList>
            <person name="Engel P."/>
        </authorList>
    </citation>
    <scope>NUCLEOTIDE SEQUENCE [LARGE SCALE GENOMIC DNA]</scope>
    <source>
        <strain evidence="7 8">PEB0149</strain>
    </source>
</reference>
<dbReference type="GO" id="GO:0009253">
    <property type="term" value="P:peptidoglycan catabolic process"/>
    <property type="evidence" value="ECO:0007669"/>
    <property type="project" value="InterPro"/>
</dbReference>
<dbReference type="Pfam" id="PF01510">
    <property type="entry name" value="Amidase_2"/>
    <property type="match status" value="1"/>
</dbReference>
<organism evidence="7 8">
    <name type="scientific">Bartonella apis</name>
    <dbReference type="NCBI Taxonomy" id="1686310"/>
    <lineage>
        <taxon>Bacteria</taxon>
        <taxon>Pseudomonadati</taxon>
        <taxon>Pseudomonadota</taxon>
        <taxon>Alphaproteobacteria</taxon>
        <taxon>Hyphomicrobiales</taxon>
        <taxon>Bartonellaceae</taxon>
        <taxon>Bartonella</taxon>
    </lineage>
</organism>
<dbReference type="InterPro" id="IPR002502">
    <property type="entry name" value="Amidase_domain"/>
</dbReference>
<sequence>MSAETFKADYQGATVRPSPNFEERKDGAKPQFLVLHYTGMENAESAERLLCSPEAKVSAHYVVEEDGKVVQLVQEAYRAWHAGESFWRGVTDVNSHSIGIEIVNGGPLLNFPDYPEKQIESVIKLCKSIIEKYSIEKRNVLGHSDIAPHRKSDPGEKFPWENLFKAGIGHFVRPAAISGGRFMTNGESGRPVEAYQSMLALYGYGIDITGSFDERTQLVTKAFQRHFRPQKVDGVADVSTIDTLHRLLGTLKSLT</sequence>
<evidence type="ECO:0000256" key="3">
    <source>
        <dbReference type="ARBA" id="ARBA00011901"/>
    </source>
</evidence>
<evidence type="ECO:0000256" key="5">
    <source>
        <dbReference type="ARBA" id="ARBA00023316"/>
    </source>
</evidence>
<dbReference type="InterPro" id="IPR002477">
    <property type="entry name" value="Peptidoglycan-bd-like"/>
</dbReference>
<dbReference type="CDD" id="cd06583">
    <property type="entry name" value="PGRP"/>
    <property type="match status" value="1"/>
</dbReference>
<dbReference type="GO" id="GO:0009254">
    <property type="term" value="P:peptidoglycan turnover"/>
    <property type="evidence" value="ECO:0007669"/>
    <property type="project" value="TreeGrafter"/>
</dbReference>
<evidence type="ECO:0000256" key="2">
    <source>
        <dbReference type="ARBA" id="ARBA00007553"/>
    </source>
</evidence>
<dbReference type="Gene3D" id="1.10.101.10">
    <property type="entry name" value="PGBD-like superfamily/PGBD"/>
    <property type="match status" value="1"/>
</dbReference>
<dbReference type="Pfam" id="PF01471">
    <property type="entry name" value="PG_binding_1"/>
    <property type="match status" value="1"/>
</dbReference>
<evidence type="ECO:0000256" key="4">
    <source>
        <dbReference type="ARBA" id="ARBA00022801"/>
    </source>
</evidence>
<gene>
    <name evidence="7" type="ORF">PEB0149_010830</name>
</gene>
<dbReference type="RefSeq" id="WP_075868727.1">
    <property type="nucleotide sequence ID" value="NZ_CALYQA010000004.1"/>
</dbReference>
<name>A0A1R0F9L6_9HYPH</name>
<dbReference type="SMART" id="SM00644">
    <property type="entry name" value="Ami_2"/>
    <property type="match status" value="1"/>
</dbReference>
<dbReference type="InterPro" id="IPR036365">
    <property type="entry name" value="PGBD-like_sf"/>
</dbReference>
<dbReference type="InterPro" id="IPR051206">
    <property type="entry name" value="NAMLAA_amidase_2"/>
</dbReference>
<dbReference type="InterPro" id="IPR036366">
    <property type="entry name" value="PGBDSf"/>
</dbReference>
<dbReference type="SUPFAM" id="SSF47090">
    <property type="entry name" value="PGBD-like"/>
    <property type="match status" value="1"/>
</dbReference>
<dbReference type="GO" id="GO:0071555">
    <property type="term" value="P:cell wall organization"/>
    <property type="evidence" value="ECO:0007669"/>
    <property type="project" value="UniProtKB-KW"/>
</dbReference>
<evidence type="ECO:0000256" key="1">
    <source>
        <dbReference type="ARBA" id="ARBA00001561"/>
    </source>
</evidence>
<dbReference type="GO" id="GO:0019867">
    <property type="term" value="C:outer membrane"/>
    <property type="evidence" value="ECO:0007669"/>
    <property type="project" value="TreeGrafter"/>
</dbReference>
<dbReference type="PANTHER" id="PTHR30417:SF1">
    <property type="entry name" value="N-ACETYLMURAMOYL-L-ALANINE AMIDASE AMID"/>
    <property type="match status" value="1"/>
</dbReference>
<dbReference type="OrthoDB" id="9794842at2"/>
<feature type="domain" description="N-acetylmuramoyl-L-alanine amidase" evidence="6">
    <location>
        <begin position="18"/>
        <end position="155"/>
    </location>
</feature>
<evidence type="ECO:0000313" key="7">
    <source>
        <dbReference type="EMBL" id="OLY43650.1"/>
    </source>
</evidence>
<dbReference type="AlphaFoldDB" id="A0A1R0F9L6"/>
<dbReference type="Proteomes" id="UP000187344">
    <property type="component" value="Unassembled WGS sequence"/>
</dbReference>
<proteinExistence type="inferred from homology"/>
<dbReference type="SUPFAM" id="SSF55846">
    <property type="entry name" value="N-acetylmuramoyl-L-alanine amidase-like"/>
    <property type="match status" value="1"/>
</dbReference>
<dbReference type="GO" id="GO:0008745">
    <property type="term" value="F:N-acetylmuramoyl-L-alanine amidase activity"/>
    <property type="evidence" value="ECO:0007669"/>
    <property type="project" value="UniProtKB-EC"/>
</dbReference>
<dbReference type="EMBL" id="LXYT01000001">
    <property type="protein sequence ID" value="OLY43650.1"/>
    <property type="molecule type" value="Genomic_DNA"/>
</dbReference>
<dbReference type="PANTHER" id="PTHR30417">
    <property type="entry name" value="N-ACETYLMURAMOYL-L-ALANINE AMIDASE AMID"/>
    <property type="match status" value="1"/>
</dbReference>
<evidence type="ECO:0000313" key="8">
    <source>
        <dbReference type="Proteomes" id="UP000187344"/>
    </source>
</evidence>
<dbReference type="Gene3D" id="3.40.80.10">
    <property type="entry name" value="Peptidoglycan recognition protein-like"/>
    <property type="match status" value="1"/>
</dbReference>
<protein>
    <recommendedName>
        <fullName evidence="3">N-acetylmuramoyl-L-alanine amidase</fullName>
        <ecNumber evidence="3">3.5.1.28</ecNumber>
    </recommendedName>
</protein>
<comment type="caution">
    <text evidence="7">The sequence shown here is derived from an EMBL/GenBank/DDBJ whole genome shotgun (WGS) entry which is preliminary data.</text>
</comment>
<dbReference type="InterPro" id="IPR036505">
    <property type="entry name" value="Amidase/PGRP_sf"/>
</dbReference>
<comment type="catalytic activity">
    <reaction evidence="1">
        <text>Hydrolyzes the link between N-acetylmuramoyl residues and L-amino acid residues in certain cell-wall glycopeptides.</text>
        <dbReference type="EC" id="3.5.1.28"/>
    </reaction>
</comment>
<keyword evidence="4 7" id="KW-0378">Hydrolase</keyword>